<dbReference type="Pfam" id="PF02739">
    <property type="entry name" value="5_3_exonuc_N"/>
    <property type="match status" value="1"/>
</dbReference>
<protein>
    <recommendedName>
        <fullName evidence="3 15">DNA polymerase I</fullName>
        <ecNumber evidence="2 15">2.7.7.7</ecNumber>
    </recommendedName>
</protein>
<keyword evidence="11 16" id="KW-0239">DNA-directed DNA polymerase</keyword>
<dbReference type="SUPFAM" id="SSF47807">
    <property type="entry name" value="5' to 3' exonuclease, C-terminal subdomain"/>
    <property type="match status" value="1"/>
</dbReference>
<dbReference type="InterPro" id="IPR043502">
    <property type="entry name" value="DNA/RNA_pol_sf"/>
</dbReference>
<dbReference type="CDD" id="cd09898">
    <property type="entry name" value="H3TH_53EXO"/>
    <property type="match status" value="1"/>
</dbReference>
<dbReference type="PANTHER" id="PTHR10133">
    <property type="entry name" value="DNA POLYMERASE I"/>
    <property type="match status" value="1"/>
</dbReference>
<feature type="domain" description="DNA-directed DNA polymerase family A palm" evidence="20">
    <location>
        <begin position="779"/>
        <end position="986"/>
    </location>
</feature>
<keyword evidence="6 16" id="KW-0235">DNA replication</keyword>
<evidence type="ECO:0000256" key="12">
    <source>
        <dbReference type="ARBA" id="ARBA00023125"/>
    </source>
</evidence>
<dbReference type="InterPro" id="IPR012337">
    <property type="entry name" value="RNaseH-like_sf"/>
</dbReference>
<evidence type="ECO:0000256" key="1">
    <source>
        <dbReference type="ARBA" id="ARBA00007705"/>
    </source>
</evidence>
<evidence type="ECO:0000259" key="18">
    <source>
        <dbReference type="SMART" id="SM00474"/>
    </source>
</evidence>
<dbReference type="GO" id="GO:0003887">
    <property type="term" value="F:DNA-directed DNA polymerase activity"/>
    <property type="evidence" value="ECO:0007669"/>
    <property type="project" value="UniProtKB-UniRule"/>
</dbReference>
<dbReference type="FunFam" id="1.10.150.20:FF:000003">
    <property type="entry name" value="DNA polymerase I"/>
    <property type="match status" value="1"/>
</dbReference>
<accession>A0A6G9AUB5</accession>
<dbReference type="InterPro" id="IPR036279">
    <property type="entry name" value="5-3_exonuclease_C_sf"/>
</dbReference>
<dbReference type="Gene3D" id="3.30.70.370">
    <property type="match status" value="1"/>
</dbReference>
<evidence type="ECO:0000256" key="16">
    <source>
        <dbReference type="RuleBase" id="RU004460"/>
    </source>
</evidence>
<dbReference type="GO" id="GO:0003677">
    <property type="term" value="F:DNA binding"/>
    <property type="evidence" value="ECO:0007669"/>
    <property type="project" value="UniProtKB-UniRule"/>
</dbReference>
<reference evidence="21 22" key="1">
    <citation type="submission" date="2020-03" db="EMBL/GenBank/DDBJ databases">
        <authorList>
            <person name="Kim M.K."/>
        </authorList>
    </citation>
    <scope>NUCLEOTIDE SEQUENCE [LARGE SCALE GENOMIC DNA]</scope>
    <source>
        <strain evidence="21 22">BT328</strain>
    </source>
</reference>
<evidence type="ECO:0000256" key="4">
    <source>
        <dbReference type="ARBA" id="ARBA00022679"/>
    </source>
</evidence>
<dbReference type="InterPro" id="IPR008918">
    <property type="entry name" value="HhH2"/>
</dbReference>
<keyword evidence="13 16" id="KW-0234">DNA repair</keyword>
<evidence type="ECO:0000256" key="5">
    <source>
        <dbReference type="ARBA" id="ARBA00022695"/>
    </source>
</evidence>
<evidence type="ECO:0000313" key="22">
    <source>
        <dbReference type="Proteomes" id="UP000501802"/>
    </source>
</evidence>
<feature type="compositionally biased region" description="Low complexity" evidence="17">
    <location>
        <begin position="366"/>
        <end position="382"/>
    </location>
</feature>
<dbReference type="InterPro" id="IPR036397">
    <property type="entry name" value="RNaseH_sf"/>
</dbReference>
<dbReference type="Gene3D" id="1.10.150.20">
    <property type="entry name" value="5' to 3' exonuclease, C-terminal subdomain"/>
    <property type="match status" value="2"/>
</dbReference>
<dbReference type="CDD" id="cd09859">
    <property type="entry name" value="PIN_53EXO"/>
    <property type="match status" value="1"/>
</dbReference>
<dbReference type="PANTHER" id="PTHR10133:SF27">
    <property type="entry name" value="DNA POLYMERASE NU"/>
    <property type="match status" value="1"/>
</dbReference>
<dbReference type="CDD" id="cd08637">
    <property type="entry name" value="DNA_pol_A_pol_I_C"/>
    <property type="match status" value="1"/>
</dbReference>
<dbReference type="SMART" id="SM00279">
    <property type="entry name" value="HhH2"/>
    <property type="match status" value="1"/>
</dbReference>
<evidence type="ECO:0000256" key="15">
    <source>
        <dbReference type="NCBIfam" id="TIGR00593"/>
    </source>
</evidence>
<dbReference type="KEGG" id="spib:G8759_27330"/>
<dbReference type="InterPro" id="IPR029060">
    <property type="entry name" value="PIN-like_dom_sf"/>
</dbReference>
<evidence type="ECO:0000256" key="17">
    <source>
        <dbReference type="SAM" id="MobiDB-lite"/>
    </source>
</evidence>
<evidence type="ECO:0000256" key="8">
    <source>
        <dbReference type="ARBA" id="ARBA00022763"/>
    </source>
</evidence>
<dbReference type="EMBL" id="CP050063">
    <property type="protein sequence ID" value="QIP16082.1"/>
    <property type="molecule type" value="Genomic_DNA"/>
</dbReference>
<dbReference type="Gene3D" id="3.30.420.10">
    <property type="entry name" value="Ribonuclease H-like superfamily/Ribonuclease H"/>
    <property type="match status" value="1"/>
</dbReference>
<evidence type="ECO:0000256" key="13">
    <source>
        <dbReference type="ARBA" id="ARBA00023204"/>
    </source>
</evidence>
<keyword evidence="8 16" id="KW-0227">DNA damage</keyword>
<feature type="domain" description="3'-5' exonuclease" evidence="18">
    <location>
        <begin position="429"/>
        <end position="610"/>
    </location>
</feature>
<dbReference type="Proteomes" id="UP000501802">
    <property type="component" value="Chromosome"/>
</dbReference>
<evidence type="ECO:0000256" key="3">
    <source>
        <dbReference type="ARBA" id="ARBA00020311"/>
    </source>
</evidence>
<keyword evidence="12 16" id="KW-0238">DNA-binding</keyword>
<comment type="function">
    <text evidence="16">In addition to polymerase activity, this DNA polymerase exhibits 3'-5' and 5'-3' exonuclease activity.</text>
</comment>
<dbReference type="Pfam" id="PF01367">
    <property type="entry name" value="5_3_exonuc"/>
    <property type="match status" value="1"/>
</dbReference>
<keyword evidence="5 16" id="KW-0548">Nucleotidyltransferase</keyword>
<dbReference type="InterPro" id="IPR002421">
    <property type="entry name" value="5-3_exonuclease"/>
</dbReference>
<evidence type="ECO:0000256" key="6">
    <source>
        <dbReference type="ARBA" id="ARBA00022705"/>
    </source>
</evidence>
<evidence type="ECO:0000259" key="20">
    <source>
        <dbReference type="SMART" id="SM00482"/>
    </source>
</evidence>
<organism evidence="21 22">
    <name type="scientific">Spirosoma aureum</name>
    <dbReference type="NCBI Taxonomy" id="2692134"/>
    <lineage>
        <taxon>Bacteria</taxon>
        <taxon>Pseudomonadati</taxon>
        <taxon>Bacteroidota</taxon>
        <taxon>Cytophagia</taxon>
        <taxon>Cytophagales</taxon>
        <taxon>Cytophagaceae</taxon>
        <taxon>Spirosoma</taxon>
    </lineage>
</organism>
<comment type="catalytic activity">
    <reaction evidence="14 16">
        <text>DNA(n) + a 2'-deoxyribonucleoside 5'-triphosphate = DNA(n+1) + diphosphate</text>
        <dbReference type="Rhea" id="RHEA:22508"/>
        <dbReference type="Rhea" id="RHEA-COMP:17339"/>
        <dbReference type="Rhea" id="RHEA-COMP:17340"/>
        <dbReference type="ChEBI" id="CHEBI:33019"/>
        <dbReference type="ChEBI" id="CHEBI:61560"/>
        <dbReference type="ChEBI" id="CHEBI:173112"/>
        <dbReference type="EC" id="2.7.7.7"/>
    </reaction>
</comment>
<keyword evidence="9 16" id="KW-0378">Hydrolase</keyword>
<keyword evidence="7" id="KW-0540">Nuclease</keyword>
<dbReference type="InterPro" id="IPR019760">
    <property type="entry name" value="DNA-dir_DNA_pol_A_CS"/>
</dbReference>
<dbReference type="Gene3D" id="1.20.1060.10">
    <property type="entry name" value="Taq DNA Polymerase, Chain T, domain 4"/>
    <property type="match status" value="1"/>
</dbReference>
<dbReference type="SUPFAM" id="SSF53098">
    <property type="entry name" value="Ribonuclease H-like"/>
    <property type="match status" value="1"/>
</dbReference>
<dbReference type="SUPFAM" id="SSF88723">
    <property type="entry name" value="PIN domain-like"/>
    <property type="match status" value="1"/>
</dbReference>
<dbReference type="InterPro" id="IPR002562">
    <property type="entry name" value="3'-5'_exonuclease_dom"/>
</dbReference>
<dbReference type="SUPFAM" id="SSF56672">
    <property type="entry name" value="DNA/RNA polymerases"/>
    <property type="match status" value="1"/>
</dbReference>
<comment type="similarity">
    <text evidence="1 16">Belongs to the DNA polymerase type-A family.</text>
</comment>
<dbReference type="InterPro" id="IPR020046">
    <property type="entry name" value="5-3_exonucl_a-hlix_arch_N"/>
</dbReference>
<dbReference type="FunFam" id="1.10.150.20:FF:000002">
    <property type="entry name" value="DNA polymerase I"/>
    <property type="match status" value="1"/>
</dbReference>
<dbReference type="PRINTS" id="PR00868">
    <property type="entry name" value="DNAPOLI"/>
</dbReference>
<dbReference type="InterPro" id="IPR020045">
    <property type="entry name" value="DNA_polI_H3TH"/>
</dbReference>
<dbReference type="AlphaFoldDB" id="A0A6G9AUB5"/>
<dbReference type="RefSeq" id="WP_167215593.1">
    <property type="nucleotide sequence ID" value="NZ_CP050063.1"/>
</dbReference>
<dbReference type="EC" id="2.7.7.7" evidence="2 15"/>
<dbReference type="Gene3D" id="3.40.50.1010">
    <property type="entry name" value="5'-nuclease"/>
    <property type="match status" value="1"/>
</dbReference>
<feature type="region of interest" description="Disordered" evidence="17">
    <location>
        <begin position="345"/>
        <end position="400"/>
    </location>
</feature>
<evidence type="ECO:0000313" key="21">
    <source>
        <dbReference type="EMBL" id="QIP16082.1"/>
    </source>
</evidence>
<keyword evidence="10 16" id="KW-0269">Exonuclease</keyword>
<evidence type="ECO:0000256" key="10">
    <source>
        <dbReference type="ARBA" id="ARBA00022839"/>
    </source>
</evidence>
<dbReference type="InterPro" id="IPR002298">
    <property type="entry name" value="DNA_polymerase_A"/>
</dbReference>
<dbReference type="NCBIfam" id="TIGR00593">
    <property type="entry name" value="pola"/>
    <property type="match status" value="1"/>
</dbReference>
<feature type="domain" description="5'-3' exonuclease" evidence="19">
    <location>
        <begin position="6"/>
        <end position="267"/>
    </location>
</feature>
<dbReference type="SMART" id="SM00474">
    <property type="entry name" value="35EXOc"/>
    <property type="match status" value="1"/>
</dbReference>
<evidence type="ECO:0000256" key="14">
    <source>
        <dbReference type="ARBA" id="ARBA00049244"/>
    </source>
</evidence>
<proteinExistence type="inferred from homology"/>
<dbReference type="Pfam" id="PF01612">
    <property type="entry name" value="DNA_pol_A_exo1"/>
    <property type="match status" value="1"/>
</dbReference>
<dbReference type="PROSITE" id="PS00447">
    <property type="entry name" value="DNA_POLYMERASE_A"/>
    <property type="match status" value="1"/>
</dbReference>
<evidence type="ECO:0000256" key="2">
    <source>
        <dbReference type="ARBA" id="ARBA00012417"/>
    </source>
</evidence>
<dbReference type="SMART" id="SM00475">
    <property type="entry name" value="53EXOc"/>
    <property type="match status" value="1"/>
</dbReference>
<dbReference type="Pfam" id="PF00476">
    <property type="entry name" value="DNA_pol_A"/>
    <property type="match status" value="1"/>
</dbReference>
<dbReference type="GO" id="GO:0006261">
    <property type="term" value="P:DNA-templated DNA replication"/>
    <property type="evidence" value="ECO:0007669"/>
    <property type="project" value="UniProtKB-UniRule"/>
</dbReference>
<dbReference type="SMART" id="SM00482">
    <property type="entry name" value="POLAc"/>
    <property type="match status" value="1"/>
</dbReference>
<dbReference type="NCBIfam" id="NF004397">
    <property type="entry name" value="PRK05755.1"/>
    <property type="match status" value="1"/>
</dbReference>
<keyword evidence="4 16" id="KW-0808">Transferase</keyword>
<evidence type="ECO:0000256" key="9">
    <source>
        <dbReference type="ARBA" id="ARBA00022801"/>
    </source>
</evidence>
<dbReference type="GO" id="GO:0008409">
    <property type="term" value="F:5'-3' exonuclease activity"/>
    <property type="evidence" value="ECO:0007669"/>
    <property type="project" value="UniProtKB-UniRule"/>
</dbReference>
<gene>
    <name evidence="16 21" type="primary">polA</name>
    <name evidence="21" type="ORF">G8759_27330</name>
</gene>
<evidence type="ECO:0000256" key="11">
    <source>
        <dbReference type="ARBA" id="ARBA00022932"/>
    </source>
</evidence>
<keyword evidence="22" id="KW-1185">Reference proteome</keyword>
<dbReference type="InterPro" id="IPR018320">
    <property type="entry name" value="DNA_polymerase_1"/>
</dbReference>
<dbReference type="CDD" id="cd06139">
    <property type="entry name" value="DNA_polA_I_Ecoli_like_exo"/>
    <property type="match status" value="1"/>
</dbReference>
<evidence type="ECO:0000259" key="19">
    <source>
        <dbReference type="SMART" id="SM00475"/>
    </source>
</evidence>
<dbReference type="FunFam" id="1.20.1060.10:FF:000001">
    <property type="entry name" value="DNA polymerase I"/>
    <property type="match status" value="1"/>
</dbReference>
<sequence length="1022" mass="114609">MAKPQKKLFLLDALALIYRAHFAFNKSPRISSRGVNTSAIFGFMNAMIEVLTKEKPTHIGVAFDSSKKTFRHEQFPMYKATRQSQPEDISVATPYIKQIVEAMHIPILILDGYEADDIIGTIAKKAALADFEVYMMTPDKDYGQLVEEHVHIYKPAFMGKPAEKLGVNEVLERWQIERIDQVTDMLGLMGDSVDNIPGIPGVGEKTAQKLIADFGSVENLIANADQLKGKLKENVVNFADQGLLSKQLATIHLDVPVTFDEEHLRHTEYDKPRLAALLDELEFRQMKTRLLGGNYDEKPLPEAFKNTAPAQMNLFDSPGGDSPAFLPFPNMGALKPSGAGDLPFDFGSGTVAPTPTGKPKEKRTSVKAPAASASAATPDVVTDSATIEGGENSTSEQDQPAYLDVYPDYEIDEVQPERRRNILSVKHDYRLVDTAELRASLVHYLSLQESICFDSETTAIDPVEADLVGLSFAYRTGEAFYVPVPEGRDEAQAVVDQFKPVFENPNIGKIGQNLKYDLLMLKKYGVEVQGKLFDTMIAHYLIEPEMRHNMDMMAMTYLNYQPVEIEELIGKKGKGQLTMREVDVQKVVDYASEDADITLQLKEAFAPRLEKDSLYKLFDQVEMPLVQVLTDLELEGVTIDTNALAELSATLEVDMRQVQQEIFDIAGESFNIGSPKQLGEILFDKLKLDKNAKKTKTGQYATGEEILSKLEAEHEIARKILDYRELIKLKNTYVDVLPLLISKRTGRIHTSFNQAVASTGRLSSVNPNLQNIPIRTPRGQEIRKAFVPRGPEFVIMSADYSQIELRIMAAFSGDQTMLDAFNNDVDIHTQTASKVFHVPISEVTTEMRRKAKTINFGIIYGISAFGLSQRLKIPRKEAAQIIDEYFAEFPAVKSYMDQSVEKARGFGYAETILGRRRYLRDINSRNQTDRMFAERNAVNAPIQGSAADMLKIAMIRIHEFMQAERLKSKMILTVHDELVFDAHRDEIDLLRDRVADIMRNAIPMAVKMETGIGIGENWLLAH</sequence>
<dbReference type="InterPro" id="IPR001098">
    <property type="entry name" value="DNA-dir_DNA_pol_A_palm_dom"/>
</dbReference>
<dbReference type="GO" id="GO:0006302">
    <property type="term" value="P:double-strand break repair"/>
    <property type="evidence" value="ECO:0007669"/>
    <property type="project" value="TreeGrafter"/>
</dbReference>
<evidence type="ECO:0000256" key="7">
    <source>
        <dbReference type="ARBA" id="ARBA00022722"/>
    </source>
</evidence>
<dbReference type="GO" id="GO:0008408">
    <property type="term" value="F:3'-5' exonuclease activity"/>
    <property type="evidence" value="ECO:0007669"/>
    <property type="project" value="UniProtKB-UniRule"/>
</dbReference>
<name>A0A6G9AUB5_9BACT</name>